<dbReference type="InterPro" id="IPR025662">
    <property type="entry name" value="Sigma_54_int_dom_ATP-bd_1"/>
</dbReference>
<feature type="region of interest" description="Disordered" evidence="9">
    <location>
        <begin position="1"/>
        <end position="63"/>
    </location>
</feature>
<dbReference type="InterPro" id="IPR027417">
    <property type="entry name" value="P-loop_NTPase"/>
</dbReference>
<dbReference type="RefSeq" id="WP_109660880.1">
    <property type="nucleotide sequence ID" value="NZ_QGGH01000001.1"/>
</dbReference>
<dbReference type="CDD" id="cd03223">
    <property type="entry name" value="ABCD_peroxisomal_ALDP"/>
    <property type="match status" value="1"/>
</dbReference>
<evidence type="ECO:0000313" key="13">
    <source>
        <dbReference type="EMBL" id="PWJ94928.1"/>
    </source>
</evidence>
<dbReference type="GO" id="GO:0140359">
    <property type="term" value="F:ABC-type transporter activity"/>
    <property type="evidence" value="ECO:0007669"/>
    <property type="project" value="InterPro"/>
</dbReference>
<dbReference type="PANTHER" id="PTHR11384:SF59">
    <property type="entry name" value="LYSOSOMAL COBALAMIN TRANSPORTER ABCD4"/>
    <property type="match status" value="1"/>
</dbReference>
<dbReference type="SMART" id="SM00382">
    <property type="entry name" value="AAA"/>
    <property type="match status" value="1"/>
</dbReference>
<comment type="subcellular location">
    <subcellularLocation>
        <location evidence="1">Cell membrane</location>
        <topology evidence="1">Multi-pass membrane protein</topology>
    </subcellularLocation>
</comment>
<evidence type="ECO:0000256" key="2">
    <source>
        <dbReference type="ARBA" id="ARBA00005417"/>
    </source>
</evidence>
<dbReference type="InterPro" id="IPR011527">
    <property type="entry name" value="ABC1_TM_dom"/>
</dbReference>
<dbReference type="InterPro" id="IPR036640">
    <property type="entry name" value="ABC1_TM_sf"/>
</dbReference>
<keyword evidence="3" id="KW-0813">Transport</keyword>
<evidence type="ECO:0000256" key="1">
    <source>
        <dbReference type="ARBA" id="ARBA00004651"/>
    </source>
</evidence>
<dbReference type="InterPro" id="IPR017871">
    <property type="entry name" value="ABC_transporter-like_CS"/>
</dbReference>
<dbReference type="PANTHER" id="PTHR11384">
    <property type="entry name" value="ATP-BINDING CASSETTE, SUB-FAMILY D MEMBER"/>
    <property type="match status" value="1"/>
</dbReference>
<evidence type="ECO:0000256" key="10">
    <source>
        <dbReference type="SAM" id="Phobius"/>
    </source>
</evidence>
<dbReference type="Proteomes" id="UP000245631">
    <property type="component" value="Unassembled WGS sequence"/>
</dbReference>
<gene>
    <name evidence="13" type="ORF">C8D77_1011614</name>
</gene>
<keyword evidence="8 10" id="KW-0472">Membrane</keyword>
<comment type="caution">
    <text evidence="13">The sequence shown here is derived from an EMBL/GenBank/DDBJ whole genome shotgun (WGS) entry which is preliminary data.</text>
</comment>
<dbReference type="InterPro" id="IPR003439">
    <property type="entry name" value="ABC_transporter-like_ATP-bd"/>
</dbReference>
<dbReference type="InterPro" id="IPR050835">
    <property type="entry name" value="ABC_transporter_sub-D"/>
</dbReference>
<reference evidence="13 14" key="1">
    <citation type="submission" date="2018-05" db="EMBL/GenBank/DDBJ databases">
        <title>Genomic Encyclopedia of Type Strains, Phase IV (KMG-IV): sequencing the most valuable type-strain genomes for metagenomic binning, comparative biology and taxonomic classification.</title>
        <authorList>
            <person name="Goeker M."/>
        </authorList>
    </citation>
    <scope>NUCLEOTIDE SEQUENCE [LARGE SCALE GENOMIC DNA]</scope>
    <source>
        <strain evidence="13 14">DSM 2626</strain>
    </source>
</reference>
<evidence type="ECO:0000256" key="7">
    <source>
        <dbReference type="ARBA" id="ARBA00022989"/>
    </source>
</evidence>
<dbReference type="AlphaFoldDB" id="A0A8E3B8H1"/>
<evidence type="ECO:0000259" key="12">
    <source>
        <dbReference type="PROSITE" id="PS50929"/>
    </source>
</evidence>
<dbReference type="GO" id="GO:0005524">
    <property type="term" value="F:ATP binding"/>
    <property type="evidence" value="ECO:0007669"/>
    <property type="project" value="UniProtKB-KW"/>
</dbReference>
<comment type="similarity">
    <text evidence="2">Belongs to the ABC transporter superfamily.</text>
</comment>
<dbReference type="GeneID" id="61050938"/>
<keyword evidence="5" id="KW-0547">Nucleotide-binding</keyword>
<feature type="transmembrane region" description="Helical" evidence="10">
    <location>
        <begin position="93"/>
        <end position="115"/>
    </location>
</feature>
<evidence type="ECO:0000313" key="14">
    <source>
        <dbReference type="Proteomes" id="UP000245631"/>
    </source>
</evidence>
<evidence type="ECO:0000259" key="11">
    <source>
        <dbReference type="PROSITE" id="PS50893"/>
    </source>
</evidence>
<dbReference type="PROSITE" id="PS00211">
    <property type="entry name" value="ABC_TRANSPORTER_1"/>
    <property type="match status" value="1"/>
</dbReference>
<feature type="transmembrane region" description="Helical" evidence="10">
    <location>
        <begin position="215"/>
        <end position="237"/>
    </location>
</feature>
<feature type="domain" description="ABC transporter" evidence="11">
    <location>
        <begin position="439"/>
        <end position="660"/>
    </location>
</feature>
<dbReference type="Pfam" id="PF00005">
    <property type="entry name" value="ABC_tran"/>
    <property type="match status" value="1"/>
</dbReference>
<dbReference type="PROSITE" id="PS00675">
    <property type="entry name" value="SIGMA54_INTERACT_1"/>
    <property type="match status" value="1"/>
</dbReference>
<sequence length="672" mass="73540">MSGAKLKPKSVDGAKPRGAGKSRPKKASAAQAAPEADSQPAPEVDGQAAPPPDAVEPDPELTPEEAEQARKRYLLRRFWISARGYWSRRGDRLGWPLTIGVLLLICINIGFQYGINVWNRSMFDALEQRNAGSVYFLSAVFVPLVICSGSLVVAQVYLRMTIQRRWRSWLTTAVIARWLASGRYYQLNLVGGDHQNPEARMTEDLRIATESPVDFISGVLNAFLSASTFIVVLWTIGGALTLPIGGESITIPGFLVITAVIYAAITSTSMVVIGRNFVQLSERKNQAEAELRYTLTRVRENGESIALLGGEEEERSGIDRNFGHVLRQWALLTGQHMRTAAVSQGSSLFAPVVPILLCAPKFLEGSMTLGEVMQAASAFGIVQGAFGWLVDNYPRLADWNASARRIASLMMSLDGLERAEQSDALGRIQHGETDDGAMLVLDNLAVTLDDGTSVVKETEVAIEPGERVLVAGESGSGKSTLVRAIAGLWPWGGGGVNFHAGRRLFMLPQRPYIPSGTLRRAVAYPAAADKWTIKQIKAALDKVGLAYLADRIKEEAPWDQTLSGGEKQRLAFARLLLHRPDIVVLDEATSALDEKSQDKMMETMIRELPDVTIISVAHRAELEAFHSRKVTLERRAGGAKLVSDVDLGQRKGRRNLLRRALWGSGTRNKRQA</sequence>
<feature type="compositionally biased region" description="Low complexity" evidence="9">
    <location>
        <begin position="27"/>
        <end position="43"/>
    </location>
</feature>
<dbReference type="GO" id="GO:0016887">
    <property type="term" value="F:ATP hydrolysis activity"/>
    <property type="evidence" value="ECO:0007669"/>
    <property type="project" value="InterPro"/>
</dbReference>
<dbReference type="PROSITE" id="PS50929">
    <property type="entry name" value="ABC_TM1F"/>
    <property type="match status" value="1"/>
</dbReference>
<feature type="domain" description="ABC transmembrane type-1" evidence="12">
    <location>
        <begin position="99"/>
        <end position="398"/>
    </location>
</feature>
<evidence type="ECO:0000256" key="9">
    <source>
        <dbReference type="SAM" id="MobiDB-lite"/>
    </source>
</evidence>
<dbReference type="Gene3D" id="1.20.1560.10">
    <property type="entry name" value="ABC transporter type 1, transmembrane domain"/>
    <property type="match status" value="1"/>
</dbReference>
<dbReference type="SUPFAM" id="SSF52540">
    <property type="entry name" value="P-loop containing nucleoside triphosphate hydrolases"/>
    <property type="match status" value="1"/>
</dbReference>
<keyword evidence="7 10" id="KW-1133">Transmembrane helix</keyword>
<dbReference type="InterPro" id="IPR003593">
    <property type="entry name" value="AAA+_ATPase"/>
</dbReference>
<protein>
    <submittedName>
        <fullName evidence="13">Putative ATP-binding cassette transporter</fullName>
    </submittedName>
</protein>
<feature type="transmembrane region" description="Helical" evidence="10">
    <location>
        <begin position="135"/>
        <end position="158"/>
    </location>
</feature>
<organism evidence="13 14">
    <name type="scientific">Rhizobium loti</name>
    <name type="common">Mesorhizobium loti</name>
    <dbReference type="NCBI Taxonomy" id="381"/>
    <lineage>
        <taxon>Bacteria</taxon>
        <taxon>Pseudomonadati</taxon>
        <taxon>Pseudomonadota</taxon>
        <taxon>Alphaproteobacteria</taxon>
        <taxon>Hyphomicrobiales</taxon>
        <taxon>Phyllobacteriaceae</taxon>
        <taxon>Mesorhizobium</taxon>
    </lineage>
</organism>
<keyword evidence="4 10" id="KW-0812">Transmembrane</keyword>
<evidence type="ECO:0000256" key="6">
    <source>
        <dbReference type="ARBA" id="ARBA00022840"/>
    </source>
</evidence>
<name>A0A8E3B8H1_RHILI</name>
<dbReference type="EMBL" id="QGGH01000001">
    <property type="protein sequence ID" value="PWJ94928.1"/>
    <property type="molecule type" value="Genomic_DNA"/>
</dbReference>
<proteinExistence type="inferred from homology"/>
<evidence type="ECO:0000256" key="4">
    <source>
        <dbReference type="ARBA" id="ARBA00022692"/>
    </source>
</evidence>
<dbReference type="Gene3D" id="3.40.50.300">
    <property type="entry name" value="P-loop containing nucleotide triphosphate hydrolases"/>
    <property type="match status" value="1"/>
</dbReference>
<keyword evidence="6 13" id="KW-0067">ATP-binding</keyword>
<accession>A0A8E3B8H1</accession>
<dbReference type="PROSITE" id="PS50893">
    <property type="entry name" value="ABC_TRANSPORTER_2"/>
    <property type="match status" value="1"/>
</dbReference>
<feature type="transmembrane region" description="Helical" evidence="10">
    <location>
        <begin position="249"/>
        <end position="274"/>
    </location>
</feature>
<evidence type="ECO:0000256" key="8">
    <source>
        <dbReference type="ARBA" id="ARBA00023136"/>
    </source>
</evidence>
<dbReference type="SUPFAM" id="SSF90123">
    <property type="entry name" value="ABC transporter transmembrane region"/>
    <property type="match status" value="1"/>
</dbReference>
<evidence type="ECO:0000256" key="5">
    <source>
        <dbReference type="ARBA" id="ARBA00022741"/>
    </source>
</evidence>
<dbReference type="GO" id="GO:0005886">
    <property type="term" value="C:plasma membrane"/>
    <property type="evidence" value="ECO:0007669"/>
    <property type="project" value="UniProtKB-SubCell"/>
</dbReference>
<evidence type="ECO:0000256" key="3">
    <source>
        <dbReference type="ARBA" id="ARBA00022448"/>
    </source>
</evidence>
<dbReference type="Pfam" id="PF06472">
    <property type="entry name" value="ABC_membrane_2"/>
    <property type="match status" value="1"/>
</dbReference>